<dbReference type="Pfam" id="PF17820">
    <property type="entry name" value="PDZ_6"/>
    <property type="match status" value="1"/>
</dbReference>
<reference evidence="3" key="2">
    <citation type="submission" date="2021-12" db="EMBL/GenBank/DDBJ databases">
        <title>Resequencing data analysis of finger millet.</title>
        <authorList>
            <person name="Hatakeyama M."/>
            <person name="Aluri S."/>
            <person name="Balachadran M.T."/>
            <person name="Sivarajan S.R."/>
            <person name="Poveda L."/>
            <person name="Shimizu-Inatsugi R."/>
            <person name="Schlapbach R."/>
            <person name="Sreeman S.M."/>
            <person name="Shimizu K.K."/>
        </authorList>
    </citation>
    <scope>NUCLEOTIDE SEQUENCE</scope>
</reference>
<dbReference type="AlphaFoldDB" id="A0AAV5D7G5"/>
<reference evidence="3" key="1">
    <citation type="journal article" date="2018" name="DNA Res.">
        <title>Multiple hybrid de novo genome assembly of finger millet, an orphan allotetraploid crop.</title>
        <authorList>
            <person name="Hatakeyama M."/>
            <person name="Aluri S."/>
            <person name="Balachadran M.T."/>
            <person name="Sivarajan S.R."/>
            <person name="Patrignani A."/>
            <person name="Gruter S."/>
            <person name="Poveda L."/>
            <person name="Shimizu-Inatsugi R."/>
            <person name="Baeten J."/>
            <person name="Francoijs K.J."/>
            <person name="Nataraja K.N."/>
            <person name="Reddy Y.A.N."/>
            <person name="Phadnis S."/>
            <person name="Ravikumar R.L."/>
            <person name="Schlapbach R."/>
            <person name="Sreeman S.M."/>
            <person name="Shimizu K.K."/>
        </authorList>
    </citation>
    <scope>NUCLEOTIDE SEQUENCE</scope>
</reference>
<accession>A0AAV5D7G5</accession>
<proteinExistence type="predicted"/>
<keyword evidence="4" id="KW-1185">Reference proteome</keyword>
<feature type="compositionally biased region" description="Basic and acidic residues" evidence="1">
    <location>
        <begin position="21"/>
        <end position="30"/>
    </location>
</feature>
<protein>
    <recommendedName>
        <fullName evidence="2">PDZ domain-containing protein</fullName>
    </recommendedName>
</protein>
<dbReference type="Gene3D" id="2.30.42.10">
    <property type="match status" value="1"/>
</dbReference>
<evidence type="ECO:0000313" key="3">
    <source>
        <dbReference type="EMBL" id="GJN06311.1"/>
    </source>
</evidence>
<evidence type="ECO:0000256" key="1">
    <source>
        <dbReference type="SAM" id="MobiDB-lite"/>
    </source>
</evidence>
<feature type="domain" description="PDZ" evidence="2">
    <location>
        <begin position="380"/>
        <end position="411"/>
    </location>
</feature>
<evidence type="ECO:0000259" key="2">
    <source>
        <dbReference type="Pfam" id="PF17820"/>
    </source>
</evidence>
<sequence>MATAHHSEESEGDTRRKRRLRDRDSSAGDTRRKRRLGDRDWRLRDVEWYQKRGTKAKPPTVAQSRDLLPPSSDDDRSAKVQAMVGEHVRRMLAVHAEKKRLVDEFNRSIFEESVLTVETRFGDINDGSTESLKARKVAMMITRSVVSLSSFSGKKRIRVCSGFMICWKNNSQRRMVITSATLIRSLNSDNVMVSDLTVKVLLPNGTITRGYVFLVDFHYNVAVVEIRSDLKLPDITLAKDIVDKGDVLAFGRSYEGGDIMCSRGTIMSRTSTLGCSDLLVSNCKISMAGVGGPLVDYNGHFLGINFYEENQTSFLSMAIVSRILEHHQRKTILPWLGLNYYALETVPLGVLERIYQKFPDVDKGLYISDHEYMRTEQNDNQVAPGSPADVAGLCAGDVLVRCNGEVISTTPQCYWIHVSNMQRPMIG</sequence>
<dbReference type="InterPro" id="IPR041489">
    <property type="entry name" value="PDZ_6"/>
</dbReference>
<dbReference type="EMBL" id="BQKI01000012">
    <property type="protein sequence ID" value="GJN06311.1"/>
    <property type="molecule type" value="Genomic_DNA"/>
</dbReference>
<dbReference type="PANTHER" id="PTHR47389">
    <property type="entry name" value="OS09G0436400 PROTEIN"/>
    <property type="match status" value="1"/>
</dbReference>
<dbReference type="InterPro" id="IPR009003">
    <property type="entry name" value="Peptidase_S1_PA"/>
</dbReference>
<dbReference type="SUPFAM" id="SSF50494">
    <property type="entry name" value="Trypsin-like serine proteases"/>
    <property type="match status" value="1"/>
</dbReference>
<feature type="region of interest" description="Disordered" evidence="1">
    <location>
        <begin position="1"/>
        <end position="36"/>
    </location>
</feature>
<organism evidence="3 4">
    <name type="scientific">Eleusine coracana subsp. coracana</name>
    <dbReference type="NCBI Taxonomy" id="191504"/>
    <lineage>
        <taxon>Eukaryota</taxon>
        <taxon>Viridiplantae</taxon>
        <taxon>Streptophyta</taxon>
        <taxon>Embryophyta</taxon>
        <taxon>Tracheophyta</taxon>
        <taxon>Spermatophyta</taxon>
        <taxon>Magnoliopsida</taxon>
        <taxon>Liliopsida</taxon>
        <taxon>Poales</taxon>
        <taxon>Poaceae</taxon>
        <taxon>PACMAD clade</taxon>
        <taxon>Chloridoideae</taxon>
        <taxon>Cynodonteae</taxon>
        <taxon>Eleusininae</taxon>
        <taxon>Eleusine</taxon>
    </lineage>
</organism>
<feature type="compositionally biased region" description="Basic and acidic residues" evidence="1">
    <location>
        <begin position="1"/>
        <end position="14"/>
    </location>
</feature>
<feature type="region of interest" description="Disordered" evidence="1">
    <location>
        <begin position="52"/>
        <end position="77"/>
    </location>
</feature>
<evidence type="ECO:0000313" key="4">
    <source>
        <dbReference type="Proteomes" id="UP001054889"/>
    </source>
</evidence>
<gene>
    <name evidence="3" type="primary">ga24028</name>
    <name evidence="3" type="ORF">PR202_ga24028</name>
</gene>
<dbReference type="SUPFAM" id="SSF50156">
    <property type="entry name" value="PDZ domain-like"/>
    <property type="match status" value="1"/>
</dbReference>
<dbReference type="InterPro" id="IPR036034">
    <property type="entry name" value="PDZ_sf"/>
</dbReference>
<comment type="caution">
    <text evidence="3">The sequence shown here is derived from an EMBL/GenBank/DDBJ whole genome shotgun (WGS) entry which is preliminary data.</text>
</comment>
<dbReference type="PANTHER" id="PTHR47389:SF2">
    <property type="entry name" value="OS01G0278600 PROTEIN"/>
    <property type="match status" value="1"/>
</dbReference>
<dbReference type="Gene3D" id="2.40.10.120">
    <property type="match status" value="1"/>
</dbReference>
<name>A0AAV5D7G5_ELECO</name>
<dbReference type="Pfam" id="PF13365">
    <property type="entry name" value="Trypsin_2"/>
    <property type="match status" value="1"/>
</dbReference>
<dbReference type="Proteomes" id="UP001054889">
    <property type="component" value="Unassembled WGS sequence"/>
</dbReference>